<organism evidence="2 3">
    <name type="scientific">Plutella xylostella</name>
    <name type="common">Diamondback moth</name>
    <name type="synonym">Plutella maculipennis</name>
    <dbReference type="NCBI Taxonomy" id="51655"/>
    <lineage>
        <taxon>Eukaryota</taxon>
        <taxon>Metazoa</taxon>
        <taxon>Ecdysozoa</taxon>
        <taxon>Arthropoda</taxon>
        <taxon>Hexapoda</taxon>
        <taxon>Insecta</taxon>
        <taxon>Pterygota</taxon>
        <taxon>Neoptera</taxon>
        <taxon>Endopterygota</taxon>
        <taxon>Lepidoptera</taxon>
        <taxon>Glossata</taxon>
        <taxon>Ditrysia</taxon>
        <taxon>Yponomeutoidea</taxon>
        <taxon>Plutellidae</taxon>
        <taxon>Plutella</taxon>
    </lineage>
</organism>
<dbReference type="InterPro" id="IPR051436">
    <property type="entry name" value="Autophagy-related_EPG5"/>
</dbReference>
<feature type="region of interest" description="Disordered" evidence="1">
    <location>
        <begin position="1"/>
        <end position="30"/>
    </location>
</feature>
<gene>
    <name evidence="2" type="ORF">JYU34_004300</name>
</gene>
<dbReference type="PANTHER" id="PTHR31139:SF4">
    <property type="entry name" value="ECTOPIC P GRANULES PROTEIN 5 HOMOLOG"/>
    <property type="match status" value="1"/>
</dbReference>
<comment type="caution">
    <text evidence="2">The sequence shown here is derived from an EMBL/GenBank/DDBJ whole genome shotgun (WGS) entry which is preliminary data.</text>
</comment>
<dbReference type="PANTHER" id="PTHR31139">
    <property type="entry name" value="ECTOPIC P GRANULES PROTEIN 5 HOMOLOG"/>
    <property type="match status" value="1"/>
</dbReference>
<sequence length="794" mass="87566">MATMMREKKKEKRKKPKLKPELNLSEEPLPVSVTNVSEEIASHSCLNENNGTFIEESSEKTLNTDHEDSAEDVKQHATVGEQVAPHESTEHIEIKTELVENESSLTTISNHKDDTISYASLNAQLEQINISTETESSSITNVECDSCSEATNTAIGEVSQDSKATDQIETIEDACPSAPVIDEAPVVQELPQVEERSHVKSWENRPKLQCMPLEEAIRVYGGAEINEVRAMSEREEAIVEAGPLSGPEHPLVDLLSTFRCSLNAVERERIELERGFAEEEKTRTRLWKVEKRVVTLSEKCPCGSDVDLRATYEHAELMKGMMPIAKMKLESLLRDAQHSYCHHQHAALLAHCQIEELISETTQSSKSCIREALALILKELRVSDSHASALCGALRRWAEALSVALLDRRDLRQLLFLIHQLARQTRSVRWAGRLIELSAADSVEVARVIAVLDLIMSGTSSVEAAAECTEEADEAWEEVDKKGCGTAVWDGALRERDLLALLRAIPSRDVIATLALFRCRDITKAVEYEWGDGSGGRGVLKAACGTRVLTAAVERAVQTHAHYDRLTRELVKLPVGAVCGLADLHLHCRSSYAPSLAAQITAELEETFASVFRLLCDCGAALDQLPFRMLEDHTAMVYCIGFMDMLHESSPRPLDGVAVVLPSSVSCASRVRLVARACVERDTDINLAHAVLGFLMQVAVGRKSAPCKQPCEAAARECVATVLAAHPYLYTTAFHLLADAYQTGHLDQSSVLVLAPAQWRPQSSEVRAVLDKFERSCPALITPLLMAIDTTPYR</sequence>
<protein>
    <submittedName>
        <fullName evidence="2">Uncharacterized protein</fullName>
    </submittedName>
</protein>
<feature type="compositionally biased region" description="Low complexity" evidence="1">
    <location>
        <begin position="21"/>
        <end position="30"/>
    </location>
</feature>
<dbReference type="EMBL" id="JAHIBW010000006">
    <property type="protein sequence ID" value="KAG7309799.1"/>
    <property type="molecule type" value="Genomic_DNA"/>
</dbReference>
<name>A0ABQ7QXM7_PLUXY</name>
<dbReference type="Proteomes" id="UP000823941">
    <property type="component" value="Chromosome 6"/>
</dbReference>
<evidence type="ECO:0000256" key="1">
    <source>
        <dbReference type="SAM" id="MobiDB-lite"/>
    </source>
</evidence>
<keyword evidence="3" id="KW-1185">Reference proteome</keyword>
<evidence type="ECO:0000313" key="3">
    <source>
        <dbReference type="Proteomes" id="UP000823941"/>
    </source>
</evidence>
<reference evidence="2 3" key="1">
    <citation type="submission" date="2021-06" db="EMBL/GenBank/DDBJ databases">
        <title>A haploid diamondback moth (Plutella xylostella L.) genome assembly resolves 31 chromosomes and identifies a diamide resistance mutation.</title>
        <authorList>
            <person name="Ward C.M."/>
            <person name="Perry K.D."/>
            <person name="Baker G."/>
            <person name="Powis K."/>
            <person name="Heckel D.G."/>
            <person name="Baxter S.W."/>
        </authorList>
    </citation>
    <scope>NUCLEOTIDE SEQUENCE [LARGE SCALE GENOMIC DNA]</scope>
    <source>
        <strain evidence="2 3">LV</strain>
        <tissue evidence="2">Single pupa</tissue>
    </source>
</reference>
<proteinExistence type="predicted"/>
<accession>A0ABQ7QXM7</accession>
<evidence type="ECO:0000313" key="2">
    <source>
        <dbReference type="EMBL" id="KAG7309799.1"/>
    </source>
</evidence>